<dbReference type="RefSeq" id="WP_041046553.1">
    <property type="nucleotide sequence ID" value="NZ_JXAK01000007.1"/>
</dbReference>
<accession>A0ABR5AMT7</accession>
<evidence type="ECO:0000313" key="1">
    <source>
        <dbReference type="EMBL" id="KIL41667.1"/>
    </source>
</evidence>
<keyword evidence="2" id="KW-1185">Reference proteome</keyword>
<reference evidence="1 2" key="1">
    <citation type="submission" date="2014-12" db="EMBL/GenBank/DDBJ databases">
        <title>Draft genome sequence of Paenibacillus kamchatkensis strain B-2647.</title>
        <authorList>
            <person name="Karlyshev A.V."/>
            <person name="Kudryashova E.B."/>
        </authorList>
    </citation>
    <scope>NUCLEOTIDE SEQUENCE [LARGE SCALE GENOMIC DNA]</scope>
    <source>
        <strain evidence="1 2">VKM B-2647</strain>
    </source>
</reference>
<organism evidence="1 2">
    <name type="scientific">Gordoniibacillus kamchatkensis</name>
    <dbReference type="NCBI Taxonomy" id="1590651"/>
    <lineage>
        <taxon>Bacteria</taxon>
        <taxon>Bacillati</taxon>
        <taxon>Bacillota</taxon>
        <taxon>Bacilli</taxon>
        <taxon>Bacillales</taxon>
        <taxon>Paenibacillaceae</taxon>
        <taxon>Gordoniibacillus</taxon>
    </lineage>
</organism>
<dbReference type="Proteomes" id="UP000031967">
    <property type="component" value="Unassembled WGS sequence"/>
</dbReference>
<proteinExistence type="predicted"/>
<gene>
    <name evidence="1" type="ORF">SD70_06010</name>
</gene>
<protein>
    <submittedName>
        <fullName evidence="1">Uncharacterized protein</fullName>
    </submittedName>
</protein>
<sequence>MSGDKNERTADRRREEEELETYTVHVCQSCGAELPIMAECYPTVCAACGGTKFYQIEPKPNKPDKAAFLPGTGIIDDYTN</sequence>
<comment type="caution">
    <text evidence="1">The sequence shown here is derived from an EMBL/GenBank/DDBJ whole genome shotgun (WGS) entry which is preliminary data.</text>
</comment>
<dbReference type="EMBL" id="JXAK01000007">
    <property type="protein sequence ID" value="KIL41667.1"/>
    <property type="molecule type" value="Genomic_DNA"/>
</dbReference>
<name>A0ABR5AMT7_9BACL</name>
<evidence type="ECO:0000313" key="2">
    <source>
        <dbReference type="Proteomes" id="UP000031967"/>
    </source>
</evidence>